<name>A0AAV9JYG9_9PEZI</name>
<dbReference type="PANTHER" id="PTHR42085:SF8">
    <property type="entry name" value="F-BOX DOMAIN-CONTAINING PROTEIN"/>
    <property type="match status" value="1"/>
</dbReference>
<gene>
    <name evidence="1" type="ORF">LTR36_003336</name>
</gene>
<dbReference type="PANTHER" id="PTHR42085">
    <property type="entry name" value="F-BOX DOMAIN-CONTAINING PROTEIN"/>
    <property type="match status" value="1"/>
</dbReference>
<dbReference type="InterPro" id="IPR038883">
    <property type="entry name" value="AN11006-like"/>
</dbReference>
<evidence type="ECO:0000313" key="2">
    <source>
        <dbReference type="Proteomes" id="UP001324427"/>
    </source>
</evidence>
<dbReference type="AlphaFoldDB" id="A0AAV9JYG9"/>
<organism evidence="1 2">
    <name type="scientific">Oleoguttula mirabilis</name>
    <dbReference type="NCBI Taxonomy" id="1507867"/>
    <lineage>
        <taxon>Eukaryota</taxon>
        <taxon>Fungi</taxon>
        <taxon>Dikarya</taxon>
        <taxon>Ascomycota</taxon>
        <taxon>Pezizomycotina</taxon>
        <taxon>Dothideomycetes</taxon>
        <taxon>Dothideomycetidae</taxon>
        <taxon>Mycosphaerellales</taxon>
        <taxon>Teratosphaeriaceae</taxon>
        <taxon>Oleoguttula</taxon>
    </lineage>
</organism>
<evidence type="ECO:0000313" key="1">
    <source>
        <dbReference type="EMBL" id="KAK4550369.1"/>
    </source>
</evidence>
<protein>
    <submittedName>
        <fullName evidence="1">Uncharacterized protein</fullName>
    </submittedName>
</protein>
<reference evidence="1 2" key="1">
    <citation type="submission" date="2021-11" db="EMBL/GenBank/DDBJ databases">
        <title>Black yeast isolated from Biological Soil Crust.</title>
        <authorList>
            <person name="Kurbessoian T."/>
        </authorList>
    </citation>
    <scope>NUCLEOTIDE SEQUENCE [LARGE SCALE GENOMIC DNA]</scope>
    <source>
        <strain evidence="1 2">CCFEE 5522</strain>
    </source>
</reference>
<accession>A0AAV9JYG9</accession>
<proteinExistence type="predicted"/>
<keyword evidence="2" id="KW-1185">Reference proteome</keyword>
<comment type="caution">
    <text evidence="1">The sequence shown here is derived from an EMBL/GenBank/DDBJ whole genome shotgun (WGS) entry which is preliminary data.</text>
</comment>
<dbReference type="Proteomes" id="UP001324427">
    <property type="component" value="Unassembled WGS sequence"/>
</dbReference>
<sequence>MDALLRLSMSTPVLQDFEGPSRRWISALAEEAGIGKPEALAGKIAHMMQKEQCDQEIWTAIKDHIWLTVASLDASRLFYREVLRTARERRQHGAQWLPPALVVCQARTLVAPPQAPPPSTTEVFSGMQSQSSFFRLPAELRLKIYGHVLALPSQTRYKQNNTAPGLLVPHEAAQPAFTRTCRQARSEMLPSFHESSTFVFYIDRVSALHSAKRWIHTIGDHHVGLLRSIVLHGFERGDSWDLRDIYDFMRAVRVGVDLGNLTARITVGGGSLPRVFLHLLQVRQESRMRSYLNGMAGGDGDWGGRRGGVEDLVGLVEWFAKGISDSQTGRVRMVVE</sequence>
<dbReference type="EMBL" id="JAVFHQ010000002">
    <property type="protein sequence ID" value="KAK4550369.1"/>
    <property type="molecule type" value="Genomic_DNA"/>
</dbReference>